<dbReference type="HOGENOM" id="CLU_105789_0_0_11"/>
<gene>
    <name evidence="2" type="ordered locus">MODMU_5443</name>
</gene>
<name>I4F5A3_MODI5</name>
<dbReference type="EMBL" id="FO203431">
    <property type="protein sequence ID" value="CCH90816.1"/>
    <property type="molecule type" value="Genomic_DNA"/>
</dbReference>
<evidence type="ECO:0000313" key="3">
    <source>
        <dbReference type="Proteomes" id="UP000006461"/>
    </source>
</evidence>
<organism evidence="2 3">
    <name type="scientific">Modestobacter italicus (strain DSM 44449 / CECT 9708 / BC 501)</name>
    <dbReference type="NCBI Taxonomy" id="2732864"/>
    <lineage>
        <taxon>Bacteria</taxon>
        <taxon>Bacillati</taxon>
        <taxon>Actinomycetota</taxon>
        <taxon>Actinomycetes</taxon>
        <taxon>Geodermatophilales</taxon>
        <taxon>Geodermatophilaceae</taxon>
        <taxon>Modestobacter</taxon>
    </lineage>
</organism>
<dbReference type="PATRIC" id="fig|477641.3.peg.5119"/>
<dbReference type="InterPro" id="IPR034660">
    <property type="entry name" value="DinB/YfiT-like"/>
</dbReference>
<dbReference type="SUPFAM" id="SSF109854">
    <property type="entry name" value="DinB/YfiT-like putative metalloenzymes"/>
    <property type="match status" value="1"/>
</dbReference>
<dbReference type="Pfam" id="PF12867">
    <property type="entry name" value="DinB_2"/>
    <property type="match status" value="1"/>
</dbReference>
<dbReference type="STRING" id="477641.MODMU_5443"/>
<dbReference type="OMA" id="WVLERPC"/>
<accession>I4F5A3</accession>
<feature type="domain" description="DinB-like" evidence="1">
    <location>
        <begin position="37"/>
        <end position="169"/>
    </location>
</feature>
<dbReference type="AlphaFoldDB" id="I4F5A3"/>
<dbReference type="KEGG" id="mmar:MODMU_5443"/>
<dbReference type="InterPro" id="IPR024775">
    <property type="entry name" value="DinB-like"/>
</dbReference>
<dbReference type="Proteomes" id="UP000006461">
    <property type="component" value="Chromosome"/>
</dbReference>
<sequence length="185" mass="20356">MPTAAVPPLPAEDHVCRTCGLDFAALSVEDAAALVAAVPQRARAVVEGRPDADLRRRPDPGTWSAAEYLCHLRDVHVTTTIRLHRARTEELPVVEPMLNDLRARRFRYADCDVPAVLGELAAAVAGVADELRRVGPDGWERQVTRLPGEERTVRWLLRNAAHEGRHHLADVERGLRAARPPAARG</sequence>
<dbReference type="eggNOG" id="COG2230">
    <property type="taxonomic scope" value="Bacteria"/>
</dbReference>
<dbReference type="Gene3D" id="1.20.120.450">
    <property type="entry name" value="dinb family like domain"/>
    <property type="match status" value="1"/>
</dbReference>
<keyword evidence="3" id="KW-1185">Reference proteome</keyword>
<evidence type="ECO:0000313" key="2">
    <source>
        <dbReference type="EMBL" id="CCH90816.1"/>
    </source>
</evidence>
<proteinExistence type="predicted"/>
<dbReference type="OrthoDB" id="3376896at2"/>
<protein>
    <recommendedName>
        <fullName evidence="1">DinB-like domain-containing protein</fullName>
    </recommendedName>
</protein>
<evidence type="ECO:0000259" key="1">
    <source>
        <dbReference type="Pfam" id="PF12867"/>
    </source>
</evidence>
<reference evidence="2 3" key="1">
    <citation type="journal article" date="2012" name="J. Bacteriol.">
        <title>Genome Sequence of Radiation-Resistant Modestobacter marinus Strain BC501, a Representative Actinobacterium That Thrives on Calcareous Stone Surfaces.</title>
        <authorList>
            <person name="Normand P."/>
            <person name="Gury J."/>
            <person name="Pujic P."/>
            <person name="Chouaia B."/>
            <person name="Crotti E."/>
            <person name="Brusetti L."/>
            <person name="Daffonchio D."/>
            <person name="Vacherie B."/>
            <person name="Barbe V."/>
            <person name="Medigue C."/>
            <person name="Calteau A."/>
            <person name="Ghodhbane-Gtari F."/>
            <person name="Essoussi I."/>
            <person name="Nouioui I."/>
            <person name="Abbassi-Ghozzi I."/>
            <person name="Gtari M."/>
        </authorList>
    </citation>
    <scope>NUCLEOTIDE SEQUENCE [LARGE SCALE GENOMIC DNA]</scope>
    <source>
        <strain evidence="3">BC 501</strain>
    </source>
</reference>